<name>V4A349_LOTGI</name>
<dbReference type="KEGG" id="lgi:LOTGIDRAFT_231372"/>
<dbReference type="GeneID" id="20248566"/>
<accession>V4A349</accession>
<sequence>MNTLATIICLLISLVCCAGRKSESAPCNIYGNGLVDGLSGLEVDTIATGCLNGTINWSYPRGRLLLIFRLTGNSAGSRVCLQTRSNIGRIIEVPTQQVLTPIGGWYCTSYRAGYYTILEFTPRPRRFLYRATYEYTIEEQ</sequence>
<organism evidence="2 3">
    <name type="scientific">Lottia gigantea</name>
    <name type="common">Giant owl limpet</name>
    <dbReference type="NCBI Taxonomy" id="225164"/>
    <lineage>
        <taxon>Eukaryota</taxon>
        <taxon>Metazoa</taxon>
        <taxon>Spiralia</taxon>
        <taxon>Lophotrochozoa</taxon>
        <taxon>Mollusca</taxon>
        <taxon>Gastropoda</taxon>
        <taxon>Patellogastropoda</taxon>
        <taxon>Lottioidea</taxon>
        <taxon>Lottiidae</taxon>
        <taxon>Lottia</taxon>
    </lineage>
</organism>
<feature type="chain" id="PRO_5004716531" evidence="1">
    <location>
        <begin position="20"/>
        <end position="140"/>
    </location>
</feature>
<evidence type="ECO:0000256" key="1">
    <source>
        <dbReference type="SAM" id="SignalP"/>
    </source>
</evidence>
<protein>
    <submittedName>
        <fullName evidence="2">Uncharacterized protein</fullName>
    </submittedName>
</protein>
<keyword evidence="3" id="KW-1185">Reference proteome</keyword>
<dbReference type="HOGENOM" id="CLU_1837357_0_0_1"/>
<keyword evidence="1" id="KW-0732">Signal</keyword>
<reference evidence="2 3" key="1">
    <citation type="journal article" date="2013" name="Nature">
        <title>Insights into bilaterian evolution from three spiralian genomes.</title>
        <authorList>
            <person name="Simakov O."/>
            <person name="Marletaz F."/>
            <person name="Cho S.J."/>
            <person name="Edsinger-Gonzales E."/>
            <person name="Havlak P."/>
            <person name="Hellsten U."/>
            <person name="Kuo D.H."/>
            <person name="Larsson T."/>
            <person name="Lv J."/>
            <person name="Arendt D."/>
            <person name="Savage R."/>
            <person name="Osoegawa K."/>
            <person name="de Jong P."/>
            <person name="Grimwood J."/>
            <person name="Chapman J.A."/>
            <person name="Shapiro H."/>
            <person name="Aerts A."/>
            <person name="Otillar R.P."/>
            <person name="Terry A.Y."/>
            <person name="Boore J.L."/>
            <person name="Grigoriev I.V."/>
            <person name="Lindberg D.R."/>
            <person name="Seaver E.C."/>
            <person name="Weisblat D.A."/>
            <person name="Putnam N.H."/>
            <person name="Rokhsar D.S."/>
        </authorList>
    </citation>
    <scope>NUCLEOTIDE SEQUENCE [LARGE SCALE GENOMIC DNA]</scope>
</reference>
<dbReference type="EMBL" id="KB201262">
    <property type="protein sequence ID" value="ESO98288.1"/>
    <property type="molecule type" value="Genomic_DNA"/>
</dbReference>
<dbReference type="AlphaFoldDB" id="V4A349"/>
<dbReference type="OrthoDB" id="6092325at2759"/>
<dbReference type="CTD" id="20248566"/>
<feature type="signal peptide" evidence="1">
    <location>
        <begin position="1"/>
        <end position="19"/>
    </location>
</feature>
<proteinExistence type="predicted"/>
<dbReference type="RefSeq" id="XP_009050992.1">
    <property type="nucleotide sequence ID" value="XM_009052744.1"/>
</dbReference>
<evidence type="ECO:0000313" key="3">
    <source>
        <dbReference type="Proteomes" id="UP000030746"/>
    </source>
</evidence>
<gene>
    <name evidence="2" type="ORF">LOTGIDRAFT_231372</name>
</gene>
<dbReference type="Proteomes" id="UP000030746">
    <property type="component" value="Unassembled WGS sequence"/>
</dbReference>
<evidence type="ECO:0000313" key="2">
    <source>
        <dbReference type="EMBL" id="ESO98288.1"/>
    </source>
</evidence>